<gene>
    <name evidence="2" type="ORF">OXPF_39440</name>
</gene>
<evidence type="ECO:0000313" key="3">
    <source>
        <dbReference type="Proteomes" id="UP000050326"/>
    </source>
</evidence>
<proteinExistence type="predicted"/>
<keyword evidence="3" id="KW-1185">Reference proteome</keyword>
<dbReference type="OrthoDB" id="9806592at2"/>
<dbReference type="Proteomes" id="UP000050326">
    <property type="component" value="Unassembled WGS sequence"/>
</dbReference>
<evidence type="ECO:0000256" key="1">
    <source>
        <dbReference type="SAM" id="Coils"/>
    </source>
</evidence>
<reference evidence="2 3" key="1">
    <citation type="submission" date="2015-09" db="EMBL/GenBank/DDBJ databases">
        <title>Genome sequence of Oxobacter pfennigii DSM 3222.</title>
        <authorList>
            <person name="Poehlein A."/>
            <person name="Bengelsdorf F.R."/>
            <person name="Schiel-Bengelsdorf B."/>
            <person name="Duerre P."/>
            <person name="Daniel R."/>
        </authorList>
    </citation>
    <scope>NUCLEOTIDE SEQUENCE [LARGE SCALE GENOMIC DNA]</scope>
    <source>
        <strain evidence="2 3">DSM 3222</strain>
    </source>
</reference>
<protein>
    <submittedName>
        <fullName evidence="2">Mu-like prophage major head subunit gpT</fullName>
    </submittedName>
</protein>
<dbReference type="AlphaFoldDB" id="A0A0P8WJ71"/>
<feature type="coiled-coil region" evidence="1">
    <location>
        <begin position="28"/>
        <end position="69"/>
    </location>
</feature>
<accession>A0A0P8WJ71</accession>
<name>A0A0P8WJ71_9CLOT</name>
<evidence type="ECO:0000313" key="2">
    <source>
        <dbReference type="EMBL" id="KPU42165.1"/>
    </source>
</evidence>
<comment type="caution">
    <text evidence="2">The sequence shown here is derived from an EMBL/GenBank/DDBJ whole genome shotgun (WGS) entry which is preliminary data.</text>
</comment>
<dbReference type="Pfam" id="PF25209">
    <property type="entry name" value="Phage_capsid_4"/>
    <property type="match status" value="1"/>
</dbReference>
<keyword evidence="1" id="KW-0175">Coiled coil</keyword>
<dbReference type="EMBL" id="LKET01000068">
    <property type="protein sequence ID" value="KPU42165.1"/>
    <property type="molecule type" value="Genomic_DNA"/>
</dbReference>
<dbReference type="STRING" id="36849.OXPF_39440"/>
<sequence length="485" mass="53560">MKKNQRSEKILKQQEIVNAARAAGRELTSEEQAEFDSLQREIDTLTAEIAEEERAAETQTAEQRAIQAERQRVTEISTMCRDFEMDPSEFIRDGLSIEQVRGKILEKIKSERAPSPAAIEVVRAEEEKIRTAASDALLMRSGISIDKPAEGARDLMGMRLRDIAIDVLKRAGNHNAHRLDAEKLLRAALTPDSQFVSILSDSVNKSMATAYKAQNTTYQAWTRKGSNPDFKEAAVYQISEAGELVKMTQGGEFKFDEMKDSKAKKSIATFGRSFGLTREAFVNDDIDVLTRVPAAYVRAAGRGINKLVYKTLASNPTIYDNKTLFHADHGNLASSGAVINTISIGEGRRAMRVQKNLRGKEVLNIGPSFLIVPSSLETAAQQFLTSLADPAGAHAGVANVFRNSYSLVVDAELDDYSEIAHYLAASPADIDTIEVTYLNGDEMPKLESRVGFDFLGMEWRIYIDYGVNVLDYRGLYKNPGASAGE</sequence>
<organism evidence="2 3">
    <name type="scientific">Oxobacter pfennigii</name>
    <dbReference type="NCBI Taxonomy" id="36849"/>
    <lineage>
        <taxon>Bacteria</taxon>
        <taxon>Bacillati</taxon>
        <taxon>Bacillota</taxon>
        <taxon>Clostridia</taxon>
        <taxon>Eubacteriales</taxon>
        <taxon>Clostridiaceae</taxon>
        <taxon>Oxobacter</taxon>
    </lineage>
</organism>
<dbReference type="RefSeq" id="WP_054876905.1">
    <property type="nucleotide sequence ID" value="NZ_LKET01000068.1"/>
</dbReference>